<dbReference type="CDD" id="cd12914">
    <property type="entry name" value="PDC1_DGC_like"/>
    <property type="match status" value="1"/>
</dbReference>
<evidence type="ECO:0000256" key="3">
    <source>
        <dbReference type="ARBA" id="ARBA00012438"/>
    </source>
</evidence>
<keyword evidence="9 16" id="KW-0418">Kinase</keyword>
<name>A0ABU0HQK6_9HYPH</name>
<dbReference type="SMART" id="SM00911">
    <property type="entry name" value="HWE_HK"/>
    <property type="match status" value="1"/>
</dbReference>
<keyword evidence="7 14" id="KW-0812">Transmembrane</keyword>
<dbReference type="GO" id="GO:0016301">
    <property type="term" value="F:kinase activity"/>
    <property type="evidence" value="ECO:0007669"/>
    <property type="project" value="UniProtKB-KW"/>
</dbReference>
<comment type="catalytic activity">
    <reaction evidence="1">
        <text>ATP + protein L-histidine = ADP + protein N-phospho-L-histidine.</text>
        <dbReference type="EC" id="2.7.13.3"/>
    </reaction>
</comment>
<evidence type="ECO:0000256" key="1">
    <source>
        <dbReference type="ARBA" id="ARBA00000085"/>
    </source>
</evidence>
<reference evidence="16 17" key="1">
    <citation type="submission" date="2023-07" db="EMBL/GenBank/DDBJ databases">
        <title>Genomic Encyclopedia of Type Strains, Phase IV (KMG-IV): sequencing the most valuable type-strain genomes for metagenomic binning, comparative biology and taxonomic classification.</title>
        <authorList>
            <person name="Goeker M."/>
        </authorList>
    </citation>
    <scope>NUCLEOTIDE SEQUENCE [LARGE SCALE GENOMIC DNA]</scope>
    <source>
        <strain evidence="16 17">DSM 19562</strain>
    </source>
</reference>
<evidence type="ECO:0000256" key="6">
    <source>
        <dbReference type="ARBA" id="ARBA00022679"/>
    </source>
</evidence>
<proteinExistence type="predicted"/>
<dbReference type="EMBL" id="JAUSVV010000010">
    <property type="protein sequence ID" value="MDQ0444192.1"/>
    <property type="molecule type" value="Genomic_DNA"/>
</dbReference>
<gene>
    <name evidence="16" type="ORF">QO016_003702</name>
</gene>
<keyword evidence="11 14" id="KW-1133">Transmembrane helix</keyword>
<evidence type="ECO:0000259" key="15">
    <source>
        <dbReference type="PROSITE" id="PS50885"/>
    </source>
</evidence>
<keyword evidence="17" id="KW-1185">Reference proteome</keyword>
<evidence type="ECO:0000256" key="8">
    <source>
        <dbReference type="ARBA" id="ARBA00022741"/>
    </source>
</evidence>
<feature type="coiled-coil region" evidence="13">
    <location>
        <begin position="337"/>
        <end position="392"/>
    </location>
</feature>
<dbReference type="CDD" id="cd12915">
    <property type="entry name" value="PDC2_DGC_like"/>
    <property type="match status" value="1"/>
</dbReference>
<dbReference type="PROSITE" id="PS50885">
    <property type="entry name" value="HAMP"/>
    <property type="match status" value="1"/>
</dbReference>
<protein>
    <recommendedName>
        <fullName evidence="3">histidine kinase</fullName>
        <ecNumber evidence="3">2.7.13.3</ecNumber>
    </recommendedName>
</protein>
<evidence type="ECO:0000256" key="2">
    <source>
        <dbReference type="ARBA" id="ARBA00004651"/>
    </source>
</evidence>
<evidence type="ECO:0000256" key="7">
    <source>
        <dbReference type="ARBA" id="ARBA00022692"/>
    </source>
</evidence>
<accession>A0ABU0HQK6</accession>
<feature type="transmembrane region" description="Helical" evidence="14">
    <location>
        <begin position="279"/>
        <end position="297"/>
    </location>
</feature>
<keyword evidence="5" id="KW-0597">Phosphoprotein</keyword>
<evidence type="ECO:0000256" key="5">
    <source>
        <dbReference type="ARBA" id="ARBA00022553"/>
    </source>
</evidence>
<dbReference type="InterPro" id="IPR036890">
    <property type="entry name" value="HATPase_C_sf"/>
</dbReference>
<dbReference type="Gene3D" id="6.10.340.10">
    <property type="match status" value="1"/>
</dbReference>
<evidence type="ECO:0000256" key="14">
    <source>
        <dbReference type="SAM" id="Phobius"/>
    </source>
</evidence>
<dbReference type="PANTHER" id="PTHR41523">
    <property type="entry name" value="TWO-COMPONENT SYSTEM SENSOR PROTEIN"/>
    <property type="match status" value="1"/>
</dbReference>
<evidence type="ECO:0000256" key="12">
    <source>
        <dbReference type="ARBA" id="ARBA00023136"/>
    </source>
</evidence>
<sequence length="575" mass="62144">MSLSKRIVGLVGLALVPALAIQGYNEYALRAARGQAVRAEAMRTARGAAAELGQFIRGARQILGILAEVPEIRQREPQACTNYLRTVVDKMPGSFFFGLAGADGNIVCNTLGSSPGAYSVADRSYFKEAMRTGGFAIGDVVIGRVTQRPTIQFALAVIGRDGRPDGIVLTSIDLSYLAGRLAAVGLPPDATLTLADRNGTVLVRLPDHEQWVGKPLPAPYWTSLVAHRGTVADLPGLRGQPRITAVADPIAENLDTITVAVGLSPASAFADIDAATRRGVVLIALGAALALAAALLAERVFIRRPVRRLLTAAAAWRAGKLATRTGISGPGEFGQLAEAFDAMAEALQRHQDDLRQEIARSRLLQNRQTMMLHELNHRVRNTLATIQSLARQGRRDNDRGERLEARILSLSKTHDLLSRDDWTGASLRAVLENEFAPFQDEEAGRFVLDGPDLHLAPRYVLALGMTIHELTVNAARYGALSTAEGRIAVTWRTFVGEAGIRRLVLDWEENGGPPVREPDRRGFGTRLITGGVSRELGGTVTLRFSPEGLRCSLDVPLDEPDRFLSFREDSSRSAA</sequence>
<dbReference type="Proteomes" id="UP001236369">
    <property type="component" value="Unassembled WGS sequence"/>
</dbReference>
<keyword evidence="13" id="KW-0175">Coiled coil</keyword>
<dbReference type="Pfam" id="PF07536">
    <property type="entry name" value="HWE_HK"/>
    <property type="match status" value="1"/>
</dbReference>
<dbReference type="Gene3D" id="3.30.450.20">
    <property type="entry name" value="PAS domain"/>
    <property type="match status" value="1"/>
</dbReference>
<dbReference type="CDD" id="cd06225">
    <property type="entry name" value="HAMP"/>
    <property type="match status" value="1"/>
</dbReference>
<evidence type="ECO:0000256" key="9">
    <source>
        <dbReference type="ARBA" id="ARBA00022777"/>
    </source>
</evidence>
<evidence type="ECO:0000256" key="4">
    <source>
        <dbReference type="ARBA" id="ARBA00022475"/>
    </source>
</evidence>
<dbReference type="Gene3D" id="3.30.565.10">
    <property type="entry name" value="Histidine kinase-like ATPase, C-terminal domain"/>
    <property type="match status" value="1"/>
</dbReference>
<dbReference type="EC" id="2.7.13.3" evidence="3"/>
<dbReference type="InterPro" id="IPR003660">
    <property type="entry name" value="HAMP_dom"/>
</dbReference>
<dbReference type="InterPro" id="IPR011102">
    <property type="entry name" value="Sig_transdc_His_kinase_HWE"/>
</dbReference>
<dbReference type="SMART" id="SM00304">
    <property type="entry name" value="HAMP"/>
    <property type="match status" value="1"/>
</dbReference>
<dbReference type="SUPFAM" id="SSF158472">
    <property type="entry name" value="HAMP domain-like"/>
    <property type="match status" value="1"/>
</dbReference>
<evidence type="ECO:0000313" key="16">
    <source>
        <dbReference type="EMBL" id="MDQ0444192.1"/>
    </source>
</evidence>
<evidence type="ECO:0000256" key="11">
    <source>
        <dbReference type="ARBA" id="ARBA00022989"/>
    </source>
</evidence>
<evidence type="ECO:0000256" key="13">
    <source>
        <dbReference type="SAM" id="Coils"/>
    </source>
</evidence>
<keyword evidence="12 14" id="KW-0472">Membrane</keyword>
<keyword evidence="4" id="KW-1003">Cell membrane</keyword>
<feature type="domain" description="HAMP" evidence="15">
    <location>
        <begin position="300"/>
        <end position="352"/>
    </location>
</feature>
<evidence type="ECO:0000256" key="10">
    <source>
        <dbReference type="ARBA" id="ARBA00022840"/>
    </source>
</evidence>
<keyword evidence="10" id="KW-0067">ATP-binding</keyword>
<dbReference type="InterPro" id="IPR033479">
    <property type="entry name" value="dCache_1"/>
</dbReference>
<organism evidence="16 17">
    <name type="scientific">Methylobacterium persicinum</name>
    <dbReference type="NCBI Taxonomy" id="374426"/>
    <lineage>
        <taxon>Bacteria</taxon>
        <taxon>Pseudomonadati</taxon>
        <taxon>Pseudomonadota</taxon>
        <taxon>Alphaproteobacteria</taxon>
        <taxon>Hyphomicrobiales</taxon>
        <taxon>Methylobacteriaceae</taxon>
        <taxon>Methylobacterium</taxon>
    </lineage>
</organism>
<dbReference type="PANTHER" id="PTHR41523:SF7">
    <property type="entry name" value="HISTIDINE KINASE"/>
    <property type="match status" value="1"/>
</dbReference>
<dbReference type="Pfam" id="PF00672">
    <property type="entry name" value="HAMP"/>
    <property type="match status" value="1"/>
</dbReference>
<comment type="subcellular location">
    <subcellularLocation>
        <location evidence="2">Cell membrane</location>
        <topology evidence="2">Multi-pass membrane protein</topology>
    </subcellularLocation>
</comment>
<keyword evidence="8" id="KW-0547">Nucleotide-binding</keyword>
<comment type="caution">
    <text evidence="16">The sequence shown here is derived from an EMBL/GenBank/DDBJ whole genome shotgun (WGS) entry which is preliminary data.</text>
</comment>
<evidence type="ECO:0000313" key="17">
    <source>
        <dbReference type="Proteomes" id="UP001236369"/>
    </source>
</evidence>
<keyword evidence="6" id="KW-0808">Transferase</keyword>
<dbReference type="Pfam" id="PF02743">
    <property type="entry name" value="dCache_1"/>
    <property type="match status" value="1"/>
</dbReference>
<dbReference type="RefSeq" id="WP_238250527.1">
    <property type="nucleotide sequence ID" value="NZ_BPQX01000043.1"/>
</dbReference>